<evidence type="ECO:0000259" key="4">
    <source>
        <dbReference type="Pfam" id="PF26571"/>
    </source>
</evidence>
<dbReference type="RefSeq" id="WP_246406214.1">
    <property type="nucleotide sequence ID" value="NZ_JACCFS010000001.1"/>
</dbReference>
<evidence type="ECO:0000256" key="1">
    <source>
        <dbReference type="SAM" id="MobiDB-lite"/>
    </source>
</evidence>
<keyword evidence="6" id="KW-1185">Reference proteome</keyword>
<feature type="transmembrane region" description="Helical" evidence="2">
    <location>
        <begin position="63"/>
        <end position="85"/>
    </location>
</feature>
<dbReference type="InterPro" id="IPR058593">
    <property type="entry name" value="ARB_07466-like_C"/>
</dbReference>
<feature type="region of interest" description="Disordered" evidence="1">
    <location>
        <begin position="1"/>
        <end position="50"/>
    </location>
</feature>
<dbReference type="Gene3D" id="1.10.530.10">
    <property type="match status" value="1"/>
</dbReference>
<keyword evidence="2" id="KW-0472">Membrane</keyword>
<evidence type="ECO:0000259" key="3">
    <source>
        <dbReference type="Pfam" id="PF18013"/>
    </source>
</evidence>
<organism evidence="5 6">
    <name type="scientific">Nocardiopsis aegyptia</name>
    <dbReference type="NCBI Taxonomy" id="220378"/>
    <lineage>
        <taxon>Bacteria</taxon>
        <taxon>Bacillati</taxon>
        <taxon>Actinomycetota</taxon>
        <taxon>Actinomycetes</taxon>
        <taxon>Streptosporangiales</taxon>
        <taxon>Nocardiopsidaceae</taxon>
        <taxon>Nocardiopsis</taxon>
    </lineage>
</organism>
<proteinExistence type="predicted"/>
<dbReference type="EMBL" id="JACCFS010000001">
    <property type="protein sequence ID" value="NYJ34905.1"/>
    <property type="molecule type" value="Genomic_DNA"/>
</dbReference>
<gene>
    <name evidence="5" type="ORF">HNR10_002786</name>
</gene>
<dbReference type="InterPro" id="IPR041219">
    <property type="entry name" value="Phage_lysozyme2"/>
</dbReference>
<feature type="domain" description="Phage tail lysozyme" evidence="3">
    <location>
        <begin position="207"/>
        <end position="377"/>
    </location>
</feature>
<comment type="caution">
    <text evidence="5">The sequence shown here is derived from an EMBL/GenBank/DDBJ whole genome shotgun (WGS) entry which is preliminary data.</text>
</comment>
<feature type="compositionally biased region" description="Low complexity" evidence="1">
    <location>
        <begin position="9"/>
        <end position="38"/>
    </location>
</feature>
<reference evidence="5 6" key="1">
    <citation type="submission" date="2020-07" db="EMBL/GenBank/DDBJ databases">
        <title>Sequencing the genomes of 1000 actinobacteria strains.</title>
        <authorList>
            <person name="Klenk H.-P."/>
        </authorList>
    </citation>
    <scope>NUCLEOTIDE SEQUENCE [LARGE SCALE GENOMIC DNA]</scope>
    <source>
        <strain evidence="5 6">DSM 44442</strain>
    </source>
</reference>
<protein>
    <recommendedName>
        <fullName evidence="7">Phage tail lysozyme domain-containing protein</fullName>
    </recommendedName>
</protein>
<feature type="transmembrane region" description="Helical" evidence="2">
    <location>
        <begin position="142"/>
        <end position="164"/>
    </location>
</feature>
<evidence type="ECO:0000313" key="6">
    <source>
        <dbReference type="Proteomes" id="UP000572051"/>
    </source>
</evidence>
<evidence type="ECO:0000256" key="2">
    <source>
        <dbReference type="SAM" id="Phobius"/>
    </source>
</evidence>
<feature type="domain" description="ARB-07466-like C-terminal" evidence="4">
    <location>
        <begin position="455"/>
        <end position="585"/>
    </location>
</feature>
<keyword evidence="2" id="KW-0812">Transmembrane</keyword>
<evidence type="ECO:0008006" key="7">
    <source>
        <dbReference type="Google" id="ProtNLM"/>
    </source>
</evidence>
<name>A0A7Z0JAY2_9ACTN</name>
<sequence length="594" mass="62383">MPDPGDPAGGPSAKGDGAAGPDQGADAAKGPAGDTGPKLGAGGTSEAAKGAAESDTKGVAKGAGAVAAVPAVGVGAQLMVLLMFLNWLKGMFAAMLAMVMNLLNMIWMAILTVVKTVVGFALSVGAAIAGAVGGAISAVTGAAAAVGASLLAVATLVTGTVYSARENTTTAQRDAMPADCRAEAEKTVREIDSNTESGATSANMEATAEEVYSILAGMGMQDENIAGVLANFQHESGIDPTTVETIYNEPYEVGPRTREAEENGFQVELIDADYAADYPDIDLVGIGLGQWTNGRNKLLTDYAKSTGGEWYELETQLTFMLSEDDPVRVQFVQDLIENPSGSVEQSTEDWMFQWEGLTIESELTERQEDAKVWFAKLDGWEADEDRADSILEQAEATVDVANQNRRTAAVQECRTADVTSLSGAVGEVPDLSGMAAGGLVSCEETTTPTTATPLSCASRDAAIRAFPGAQWTKAGSAYCYRSSAGDHGSGRACDLMTSPIGTSGSAEEDAAGDQLALWYISNHESLGVKYVIWKQSIWNPSWSACAGERPGSEPRWPEWYNDVPDVPGGKWCGMPDRGSLTENHFDHVHISYVR</sequence>
<keyword evidence="2" id="KW-1133">Transmembrane helix</keyword>
<dbReference type="Proteomes" id="UP000572051">
    <property type="component" value="Unassembled WGS sequence"/>
</dbReference>
<accession>A0A7Z0JAY2</accession>
<dbReference type="AlphaFoldDB" id="A0A7Z0JAY2"/>
<dbReference type="Pfam" id="PF26571">
    <property type="entry name" value="VldE"/>
    <property type="match status" value="1"/>
</dbReference>
<evidence type="ECO:0000313" key="5">
    <source>
        <dbReference type="EMBL" id="NYJ34905.1"/>
    </source>
</evidence>
<feature type="transmembrane region" description="Helical" evidence="2">
    <location>
        <begin position="117"/>
        <end position="136"/>
    </location>
</feature>
<feature type="transmembrane region" description="Helical" evidence="2">
    <location>
        <begin position="91"/>
        <end position="110"/>
    </location>
</feature>
<dbReference type="Pfam" id="PF18013">
    <property type="entry name" value="Phage_lysozyme2"/>
    <property type="match status" value="1"/>
</dbReference>